<sequence length="83" mass="8631">MNVGSGVSTLLSKRELGKANSLLGRARGLVKQNRVALLDAPIENKSVGPCCPPASIEQYRDNVDLSGHIGSLGTITSAVCTHS</sequence>
<evidence type="ECO:0000313" key="1">
    <source>
        <dbReference type="EMBL" id="KAK7368620.1"/>
    </source>
</evidence>
<proteinExistence type="predicted"/>
<gene>
    <name evidence="1" type="ORF">VNO80_10648</name>
</gene>
<protein>
    <submittedName>
        <fullName evidence="1">Uncharacterized protein</fullName>
    </submittedName>
</protein>
<dbReference type="Proteomes" id="UP001374584">
    <property type="component" value="Unassembled WGS sequence"/>
</dbReference>
<keyword evidence="2" id="KW-1185">Reference proteome</keyword>
<organism evidence="1 2">
    <name type="scientific">Phaseolus coccineus</name>
    <name type="common">Scarlet runner bean</name>
    <name type="synonym">Phaseolus multiflorus</name>
    <dbReference type="NCBI Taxonomy" id="3886"/>
    <lineage>
        <taxon>Eukaryota</taxon>
        <taxon>Viridiplantae</taxon>
        <taxon>Streptophyta</taxon>
        <taxon>Embryophyta</taxon>
        <taxon>Tracheophyta</taxon>
        <taxon>Spermatophyta</taxon>
        <taxon>Magnoliopsida</taxon>
        <taxon>eudicotyledons</taxon>
        <taxon>Gunneridae</taxon>
        <taxon>Pentapetalae</taxon>
        <taxon>rosids</taxon>
        <taxon>fabids</taxon>
        <taxon>Fabales</taxon>
        <taxon>Fabaceae</taxon>
        <taxon>Papilionoideae</taxon>
        <taxon>50 kb inversion clade</taxon>
        <taxon>NPAAA clade</taxon>
        <taxon>indigoferoid/millettioid clade</taxon>
        <taxon>Phaseoleae</taxon>
        <taxon>Phaseolus</taxon>
    </lineage>
</organism>
<name>A0AAN9N8T1_PHACN</name>
<dbReference type="AlphaFoldDB" id="A0AAN9N8T1"/>
<evidence type="ECO:0000313" key="2">
    <source>
        <dbReference type="Proteomes" id="UP001374584"/>
    </source>
</evidence>
<comment type="caution">
    <text evidence="1">The sequence shown here is derived from an EMBL/GenBank/DDBJ whole genome shotgun (WGS) entry which is preliminary data.</text>
</comment>
<accession>A0AAN9N8T1</accession>
<dbReference type="EMBL" id="JAYMYR010000004">
    <property type="protein sequence ID" value="KAK7368620.1"/>
    <property type="molecule type" value="Genomic_DNA"/>
</dbReference>
<reference evidence="1 2" key="1">
    <citation type="submission" date="2024-01" db="EMBL/GenBank/DDBJ databases">
        <title>The genomes of 5 underutilized Papilionoideae crops provide insights into root nodulation and disease resistanc.</title>
        <authorList>
            <person name="Jiang F."/>
        </authorList>
    </citation>
    <scope>NUCLEOTIDE SEQUENCE [LARGE SCALE GENOMIC DNA]</scope>
    <source>
        <strain evidence="1">JINMINGXINNONG_FW02</strain>
        <tissue evidence="1">Leaves</tissue>
    </source>
</reference>